<dbReference type="GO" id="GO:0006826">
    <property type="term" value="P:iron ion transport"/>
    <property type="evidence" value="ECO:0007669"/>
    <property type="project" value="UniProtKB-KW"/>
</dbReference>
<dbReference type="Gene3D" id="3.55.50.30">
    <property type="match status" value="1"/>
</dbReference>
<evidence type="ECO:0000256" key="9">
    <source>
        <dbReference type="ARBA" id="ARBA00023237"/>
    </source>
</evidence>
<keyword evidence="7 11" id="KW-0798">TonB box</keyword>
<dbReference type="Proteomes" id="UP000251402">
    <property type="component" value="Chromosome"/>
</dbReference>
<dbReference type="InterPro" id="IPR037066">
    <property type="entry name" value="Plug_dom_sf"/>
</dbReference>
<dbReference type="InterPro" id="IPR000531">
    <property type="entry name" value="Beta-barrel_TonB"/>
</dbReference>
<evidence type="ECO:0000256" key="3">
    <source>
        <dbReference type="ARBA" id="ARBA00022452"/>
    </source>
</evidence>
<dbReference type="SUPFAM" id="SSF56935">
    <property type="entry name" value="Porins"/>
    <property type="match status" value="1"/>
</dbReference>
<dbReference type="InterPro" id="IPR023996">
    <property type="entry name" value="TonB-dep_OMP_SusC/RagA"/>
</dbReference>
<keyword evidence="2 10" id="KW-0813">Transport</keyword>
<dbReference type="SMART" id="SM00965">
    <property type="entry name" value="STN"/>
    <property type="match status" value="1"/>
</dbReference>
<evidence type="ECO:0000313" key="14">
    <source>
        <dbReference type="Proteomes" id="UP000251402"/>
    </source>
</evidence>
<keyword evidence="14" id="KW-1185">Reference proteome</keyword>
<dbReference type="OrthoDB" id="9768177at2"/>
<feature type="domain" description="Secretin/TonB short N-terminal" evidence="12">
    <location>
        <begin position="82"/>
        <end position="132"/>
    </location>
</feature>
<keyword evidence="8 10" id="KW-0472">Membrane</keyword>
<dbReference type="InterPro" id="IPR036942">
    <property type="entry name" value="Beta-barrel_TonB_sf"/>
</dbReference>
<dbReference type="PROSITE" id="PS52016">
    <property type="entry name" value="TONB_DEPENDENT_REC_3"/>
    <property type="match status" value="1"/>
</dbReference>
<dbReference type="InterPro" id="IPR023997">
    <property type="entry name" value="TonB-dep_OMP_SusC/RagA_CS"/>
</dbReference>
<name>A0A5C1HXW0_9SPHI</name>
<sequence length="1177" mass="130640">MFSVSNYLLTQLNKSMKLNAFLMAMHCPWPRKMLLVMKLTTLIMLVALLECSAKVYSQKINLDETNSSLKKVLNQINKQTGFVFFYDSKDVLNKSVTIHLKDASIDEALKECLKNQPLTYKKVNNNIVLQQIEKAVDNVVTSLNVSPVKISGQVFDNKNIPLAGVTIVVKGSQTVAISDVNGKFSIEVPDGNATLVFSFVGYVKKELQATPGTPMLVKMEADVSGLSEIVVVAYGTQKKENLTGAIGVIKSSALENRPTSSPANLLQGLSPGVTVTTQGSYPGASANIKIRESSTWQGGTDPLYVIDGFVRDATTFSTINPADIDNISILKDAASTAIYGIRGGNGVVLVTTKHGVANKTFISYNASYTMNNREITPRRMNAFDAYTFANEAFAQKGLPASDPSYYTPDELDYFKTHSYDWLKDTWRNPWNTSHNLAVSGGSQAARYYISAGYFQQEGATSNSFRKYNLTAKVDGQISERWSYNLNIQSEWNNGSRPFWAYDYGDFNLSNMYNRLLMVNPGRPSFINGLPVGNFDNTNTANLANGNGGYTKPSGNNITPVFQLKYDIPGITGLSAKGTFAYNTTNNYTKAWRNAPYIYYFQTGGDHNHIVTDKLDLTRSGGYQILDQAQISGVGAPTELEESYSQSSNYQLDLMLNYERSFGLHNISAFAGYEQSAYRGHYTNIWDDNYSNPNYQQINGGSTNSTDWYIRGDQNQPTGFASYFGRVDYNYASKYLLGFTMRADGSYIFPANKRWGYFPAVSAGWNIANENFFAKYTKVLDVLKLRFSYGITGTDNTAPWQWQQTYNFNANSGIYIGAGLPPSTTLGSTINPNITWEKNHNYNLGLDFGMPKRILTGTVDLWYKKTTDILGARVASVPSTVGASLPAVNYGIASARGIELSLSHERHINDFFYRVSGNWSYADNKYLKVDQAASVRGYQNLIGQPINGVIWGYVSEGIIRTQQDVDNILKANGPNFTIFGSKPQPGMLMYKDVRGALGTDLPDGKIDGNDQQIISKNGIPRVNYGFNFTFGWKGLNLTAVFAGLGRYDIMPTDVYYRRPLPGNDNLTIWKNAWTPQTASTATMPSPIMTDWQGTSNSEVSSTFWLKNGAFLRLKSLIVDYSLPASLLAKIKVKAVKIYFSGENLYQWNHVTDWDPELGGDFRMYPVLRGFTCGLNVTL</sequence>
<evidence type="ECO:0000256" key="10">
    <source>
        <dbReference type="PROSITE-ProRule" id="PRU01360"/>
    </source>
</evidence>
<evidence type="ECO:0000259" key="12">
    <source>
        <dbReference type="SMART" id="SM00965"/>
    </source>
</evidence>
<evidence type="ECO:0000256" key="2">
    <source>
        <dbReference type="ARBA" id="ARBA00022448"/>
    </source>
</evidence>
<protein>
    <submittedName>
        <fullName evidence="13">TonB-dependent receptor</fullName>
    </submittedName>
</protein>
<keyword evidence="4" id="KW-0410">Iron transport</keyword>
<evidence type="ECO:0000256" key="1">
    <source>
        <dbReference type="ARBA" id="ARBA00004571"/>
    </source>
</evidence>
<dbReference type="InterPro" id="IPR039426">
    <property type="entry name" value="TonB-dep_rcpt-like"/>
</dbReference>
<evidence type="ECO:0000256" key="7">
    <source>
        <dbReference type="ARBA" id="ARBA00023077"/>
    </source>
</evidence>
<comment type="similarity">
    <text evidence="10 11">Belongs to the TonB-dependent receptor family.</text>
</comment>
<evidence type="ECO:0000256" key="5">
    <source>
        <dbReference type="ARBA" id="ARBA00022692"/>
    </source>
</evidence>
<proteinExistence type="inferred from homology"/>
<dbReference type="InterPro" id="IPR011662">
    <property type="entry name" value="Secretin/TonB_short_N"/>
</dbReference>
<reference evidence="13" key="1">
    <citation type="submission" date="2019-08" db="EMBL/GenBank/DDBJ databases">
        <title>Comparative genome analysis confer to the adaptation heavy metal polluted environment.</title>
        <authorList>
            <person name="Li Y."/>
        </authorList>
    </citation>
    <scope>NUCLEOTIDE SEQUENCE [LARGE SCALE GENOMIC DNA]</scope>
    <source>
        <strain evidence="13">P1</strain>
    </source>
</reference>
<evidence type="ECO:0000313" key="13">
    <source>
        <dbReference type="EMBL" id="QEM10584.1"/>
    </source>
</evidence>
<organism evidence="13 14">
    <name type="scientific">Mucilaginibacter rubeus</name>
    <dbReference type="NCBI Taxonomy" id="2027860"/>
    <lineage>
        <taxon>Bacteria</taxon>
        <taxon>Pseudomonadati</taxon>
        <taxon>Bacteroidota</taxon>
        <taxon>Sphingobacteriia</taxon>
        <taxon>Sphingobacteriales</taxon>
        <taxon>Sphingobacteriaceae</taxon>
        <taxon>Mucilaginibacter</taxon>
    </lineage>
</organism>
<dbReference type="Gene3D" id="2.40.170.20">
    <property type="entry name" value="TonB-dependent receptor, beta-barrel domain"/>
    <property type="match status" value="1"/>
</dbReference>
<dbReference type="SUPFAM" id="SSF49464">
    <property type="entry name" value="Carboxypeptidase regulatory domain-like"/>
    <property type="match status" value="1"/>
</dbReference>
<dbReference type="InterPro" id="IPR012910">
    <property type="entry name" value="Plug_dom"/>
</dbReference>
<keyword evidence="13" id="KW-0675">Receptor</keyword>
<dbReference type="GO" id="GO:0009279">
    <property type="term" value="C:cell outer membrane"/>
    <property type="evidence" value="ECO:0007669"/>
    <property type="project" value="UniProtKB-SubCell"/>
</dbReference>
<accession>A0A5C1HXW0</accession>
<dbReference type="Gene3D" id="2.170.130.10">
    <property type="entry name" value="TonB-dependent receptor, plug domain"/>
    <property type="match status" value="1"/>
</dbReference>
<evidence type="ECO:0000256" key="4">
    <source>
        <dbReference type="ARBA" id="ARBA00022496"/>
    </source>
</evidence>
<gene>
    <name evidence="13" type="ORF">DEO27_011325</name>
</gene>
<evidence type="ECO:0000256" key="6">
    <source>
        <dbReference type="ARBA" id="ARBA00023004"/>
    </source>
</evidence>
<dbReference type="Pfam" id="PF07715">
    <property type="entry name" value="Plug"/>
    <property type="match status" value="1"/>
</dbReference>
<dbReference type="Pfam" id="PF00593">
    <property type="entry name" value="TonB_dep_Rec_b-barrel"/>
    <property type="match status" value="1"/>
</dbReference>
<dbReference type="KEGG" id="mrub:DEO27_011325"/>
<dbReference type="NCBIfam" id="TIGR04056">
    <property type="entry name" value="OMP_RagA_SusC"/>
    <property type="match status" value="1"/>
</dbReference>
<comment type="subcellular location">
    <subcellularLocation>
        <location evidence="1 10">Cell outer membrane</location>
        <topology evidence="1 10">Multi-pass membrane protein</topology>
    </subcellularLocation>
</comment>
<dbReference type="Gene3D" id="2.60.40.1120">
    <property type="entry name" value="Carboxypeptidase-like, regulatory domain"/>
    <property type="match status" value="1"/>
</dbReference>
<dbReference type="EMBL" id="CP043450">
    <property type="protein sequence ID" value="QEM10584.1"/>
    <property type="molecule type" value="Genomic_DNA"/>
</dbReference>
<dbReference type="Pfam" id="PF07660">
    <property type="entry name" value="STN"/>
    <property type="match status" value="1"/>
</dbReference>
<keyword evidence="6" id="KW-0408">Iron</keyword>
<keyword evidence="3 10" id="KW-1134">Transmembrane beta strand</keyword>
<evidence type="ECO:0000256" key="11">
    <source>
        <dbReference type="RuleBase" id="RU003357"/>
    </source>
</evidence>
<keyword evidence="5 10" id="KW-0812">Transmembrane</keyword>
<dbReference type="NCBIfam" id="TIGR04057">
    <property type="entry name" value="SusC_RagA_signa"/>
    <property type="match status" value="1"/>
</dbReference>
<dbReference type="Pfam" id="PF13715">
    <property type="entry name" value="CarbopepD_reg_2"/>
    <property type="match status" value="1"/>
</dbReference>
<keyword evidence="4" id="KW-0406">Ion transport</keyword>
<dbReference type="InterPro" id="IPR008969">
    <property type="entry name" value="CarboxyPept-like_regulatory"/>
</dbReference>
<evidence type="ECO:0000256" key="8">
    <source>
        <dbReference type="ARBA" id="ARBA00023136"/>
    </source>
</evidence>
<keyword evidence="9 10" id="KW-0998">Cell outer membrane</keyword>
<dbReference type="AlphaFoldDB" id="A0A5C1HXW0"/>